<dbReference type="OrthoDB" id="9810372at2"/>
<comment type="caution">
    <text evidence="2">The sequence shown here is derived from an EMBL/GenBank/DDBJ whole genome shotgun (WGS) entry which is preliminary data.</text>
</comment>
<dbReference type="RefSeq" id="WP_139676467.1">
    <property type="nucleotide sequence ID" value="NZ_VDMN01000002.1"/>
</dbReference>
<sequence>MKTTLGVDIGGTKIQLSRIEPDYSVSFLKKIPTALMRRGTPAFASDLADLIRANMPLSATGVAVSLNGALNGGLVVYSSLMGGRVDFDLQDALTRKLGLPVHVDDDIHAMTVAEARLGVGKQTSSFAMLNLGTGIGVGGYDDRVIRGRFGAGLISEQIIYVHELGEYRSLDRVTCGRGLRELYFALTGRYVEAVNIFDMAKANDESAVKVLEIFSRCLAVALGMISKFYHPEVIVINGSIKRAAGQYLDAAEKHYRSLIGEIYQAKIAVSNLDFAAEIGVALQGAASFNEGTK</sequence>
<evidence type="ECO:0000313" key="2">
    <source>
        <dbReference type="EMBL" id="TNM63559.1"/>
    </source>
</evidence>
<reference evidence="2 3" key="1">
    <citation type="submission" date="2019-06" db="EMBL/GenBank/DDBJ databases">
        <title>The draft genome of Rhizobium smilacinae PTYR-5.</title>
        <authorList>
            <person name="Liu L."/>
            <person name="Li L."/>
            <person name="Zhang X."/>
        </authorList>
    </citation>
    <scope>NUCLEOTIDE SEQUENCE [LARGE SCALE GENOMIC DNA]</scope>
    <source>
        <strain evidence="2 3">PTYR-5</strain>
    </source>
</reference>
<dbReference type="SUPFAM" id="SSF53067">
    <property type="entry name" value="Actin-like ATPase domain"/>
    <property type="match status" value="1"/>
</dbReference>
<evidence type="ECO:0000256" key="1">
    <source>
        <dbReference type="ARBA" id="ARBA00006479"/>
    </source>
</evidence>
<dbReference type="Gene3D" id="3.30.420.40">
    <property type="match status" value="2"/>
</dbReference>
<keyword evidence="3" id="KW-1185">Reference proteome</keyword>
<dbReference type="PANTHER" id="PTHR18964">
    <property type="entry name" value="ROK (REPRESSOR, ORF, KINASE) FAMILY"/>
    <property type="match status" value="1"/>
</dbReference>
<organism evidence="2 3">
    <name type="scientific">Aliirhizobium smilacinae</name>
    <dbReference type="NCBI Taxonomy" id="1395944"/>
    <lineage>
        <taxon>Bacteria</taxon>
        <taxon>Pseudomonadati</taxon>
        <taxon>Pseudomonadota</taxon>
        <taxon>Alphaproteobacteria</taxon>
        <taxon>Hyphomicrobiales</taxon>
        <taxon>Rhizobiaceae</taxon>
        <taxon>Aliirhizobium</taxon>
    </lineage>
</organism>
<dbReference type="Proteomes" id="UP000311605">
    <property type="component" value="Unassembled WGS sequence"/>
</dbReference>
<accession>A0A5C4XK31</accession>
<name>A0A5C4XK31_9HYPH</name>
<protein>
    <submittedName>
        <fullName evidence="2">ROK family protein</fullName>
    </submittedName>
</protein>
<gene>
    <name evidence="2" type="ORF">FHP24_12190</name>
</gene>
<dbReference type="PANTHER" id="PTHR18964:SF149">
    <property type="entry name" value="BIFUNCTIONAL UDP-N-ACETYLGLUCOSAMINE 2-EPIMERASE_N-ACETYLMANNOSAMINE KINASE"/>
    <property type="match status" value="1"/>
</dbReference>
<evidence type="ECO:0000313" key="3">
    <source>
        <dbReference type="Proteomes" id="UP000311605"/>
    </source>
</evidence>
<comment type="similarity">
    <text evidence="1">Belongs to the ROK (NagC/XylR) family.</text>
</comment>
<dbReference type="AlphaFoldDB" id="A0A5C4XK31"/>
<dbReference type="EMBL" id="VDMN01000002">
    <property type="protein sequence ID" value="TNM63559.1"/>
    <property type="molecule type" value="Genomic_DNA"/>
</dbReference>
<dbReference type="InterPro" id="IPR043129">
    <property type="entry name" value="ATPase_NBD"/>
</dbReference>
<proteinExistence type="inferred from homology"/>
<dbReference type="Pfam" id="PF00480">
    <property type="entry name" value="ROK"/>
    <property type="match status" value="1"/>
</dbReference>
<dbReference type="InterPro" id="IPR000600">
    <property type="entry name" value="ROK"/>
</dbReference>